<dbReference type="EMBL" id="LANO01000017">
    <property type="protein sequence ID" value="KJV52789.1"/>
    <property type="molecule type" value="Genomic_DNA"/>
</dbReference>
<dbReference type="AlphaFoldDB" id="A0A0F3ME10"/>
<reference evidence="1 3" key="1">
    <citation type="submission" date="2015-02" db="EMBL/GenBank/DDBJ databases">
        <title>Genome Sequencing of Rickettsiales.</title>
        <authorList>
            <person name="Daugherty S.C."/>
            <person name="Su Q."/>
            <person name="Abolude K."/>
            <person name="Beier-Sexton M."/>
            <person name="Carlyon J.A."/>
            <person name="Carter R."/>
            <person name="Day N.P."/>
            <person name="Dumler S.J."/>
            <person name="Dyachenko V."/>
            <person name="Godinez A."/>
            <person name="Kurtti T.J."/>
            <person name="Lichay M."/>
            <person name="Mullins K.E."/>
            <person name="Ott S."/>
            <person name="Pappas-Brown V."/>
            <person name="Paris D.H."/>
            <person name="Patel P."/>
            <person name="Richards A.L."/>
            <person name="Sadzewicz L."/>
            <person name="Sears K."/>
            <person name="Seidman D."/>
            <person name="Sengamalay N."/>
            <person name="Stenos J."/>
            <person name="Tallon L.J."/>
            <person name="Vincent G."/>
            <person name="Fraser C.M."/>
            <person name="Munderloh U."/>
            <person name="Dunning-Hotopp J.C."/>
        </authorList>
    </citation>
    <scope>NUCLEOTIDE SEQUENCE [LARGE SCALE GENOMIC DNA]</scope>
    <source>
        <strain evidence="1 3">Gilliam</strain>
    </source>
</reference>
<evidence type="ECO:0000313" key="1">
    <source>
        <dbReference type="EMBL" id="KJV52789.1"/>
    </source>
</evidence>
<organism evidence="1 3">
    <name type="scientific">Orientia tsutsugamushi str. Gilliam</name>
    <dbReference type="NCBI Taxonomy" id="1359184"/>
    <lineage>
        <taxon>Bacteria</taxon>
        <taxon>Pseudomonadati</taxon>
        <taxon>Pseudomonadota</taxon>
        <taxon>Alphaproteobacteria</taxon>
        <taxon>Rickettsiales</taxon>
        <taxon>Rickettsiaceae</taxon>
        <taxon>Rickettsieae</taxon>
        <taxon>Orientia</taxon>
    </lineage>
</organism>
<evidence type="ECO:0000313" key="2">
    <source>
        <dbReference type="EMBL" id="SPR09869.1"/>
    </source>
</evidence>
<evidence type="ECO:0000313" key="4">
    <source>
        <dbReference type="Proteomes" id="UP000244959"/>
    </source>
</evidence>
<keyword evidence="1" id="KW-0695">RNA-directed DNA polymerase</keyword>
<keyword evidence="1" id="KW-0548">Nucleotidyltransferase</keyword>
<reference evidence="4" key="2">
    <citation type="submission" date="2018-03" db="EMBL/GenBank/DDBJ databases">
        <authorList>
            <person name="Batty M. E."/>
            <person name="Batty M E."/>
        </authorList>
    </citation>
    <scope>NUCLEOTIDE SEQUENCE [LARGE SCALE GENOMIC DNA]</scope>
    <source>
        <strain evidence="4">Gilliam</strain>
    </source>
</reference>
<protein>
    <submittedName>
        <fullName evidence="1 2">Reverse transcriptase</fullName>
    </submittedName>
</protein>
<dbReference type="Proteomes" id="UP000244959">
    <property type="component" value="Chromosome I"/>
</dbReference>
<keyword evidence="4" id="KW-1185">Reference proteome</keyword>
<keyword evidence="1" id="KW-0808">Transferase</keyword>
<sequence>MIKSGRDHAANLAKQGKKIISYNFLGLTCYWCKSRFDATLRLKYSTRRDRFTEKLKGLRKYLRG</sequence>
<proteinExistence type="predicted"/>
<reference evidence="2" key="3">
    <citation type="submission" date="2018-03" db="EMBL/GenBank/DDBJ databases">
        <authorList>
            <person name="Keele B.F."/>
        </authorList>
    </citation>
    <scope>NUCLEOTIDE SEQUENCE [LARGE SCALE GENOMIC DNA]</scope>
    <source>
        <strain evidence="2">Gilliam</strain>
    </source>
</reference>
<evidence type="ECO:0000313" key="3">
    <source>
        <dbReference type="Proteomes" id="UP000033769"/>
    </source>
</evidence>
<accession>A0A0F3ME10</accession>
<dbReference type="PATRIC" id="fig|1359184.3.peg.559"/>
<dbReference type="EMBL" id="LS398551">
    <property type="protein sequence ID" value="SPR09869.1"/>
    <property type="molecule type" value="Genomic_DNA"/>
</dbReference>
<name>A0A0F3ME10_ORITS</name>
<dbReference type="Proteomes" id="UP000033769">
    <property type="component" value="Unassembled WGS sequence"/>
</dbReference>
<gene>
    <name evidence="2" type="ORF">GILLIAM_01972</name>
    <name evidence="1" type="ORF">OTSGILL_1275</name>
</gene>
<dbReference type="GO" id="GO:0003964">
    <property type="term" value="F:RNA-directed DNA polymerase activity"/>
    <property type="evidence" value="ECO:0007669"/>
    <property type="project" value="UniProtKB-KW"/>
</dbReference>